<evidence type="ECO:0000256" key="1">
    <source>
        <dbReference type="ARBA" id="ARBA00004325"/>
    </source>
</evidence>
<keyword evidence="9" id="KW-0066">ATP synthesis</keyword>
<dbReference type="GO" id="GO:0015986">
    <property type="term" value="P:proton motive force-driven ATP synthesis"/>
    <property type="evidence" value="ECO:0007669"/>
    <property type="project" value="InterPro"/>
</dbReference>
<accession>A0A1R1XJN0</accession>
<evidence type="ECO:0000256" key="4">
    <source>
        <dbReference type="ARBA" id="ARBA00022547"/>
    </source>
</evidence>
<evidence type="ECO:0000313" key="11">
    <source>
        <dbReference type="EMBL" id="OMJ20980.1"/>
    </source>
</evidence>
<dbReference type="GO" id="GO:0031966">
    <property type="term" value="C:mitochondrial membrane"/>
    <property type="evidence" value="ECO:0007669"/>
    <property type="project" value="UniProtKB-SubCell"/>
</dbReference>
<comment type="caution">
    <text evidence="10">The sequence shown here is derived from an EMBL/GenBank/DDBJ whole genome shotgun (WGS) entry which is preliminary data.</text>
</comment>
<keyword evidence="3" id="KW-0813">Transport</keyword>
<protein>
    <recommendedName>
        <fullName evidence="13">ATP synthase subunit g, mitochondrial</fullName>
    </recommendedName>
</protein>
<dbReference type="InterPro" id="IPR006808">
    <property type="entry name" value="ATP_synth_F0_gsu_mt"/>
</dbReference>
<evidence type="ECO:0000256" key="8">
    <source>
        <dbReference type="ARBA" id="ARBA00023136"/>
    </source>
</evidence>
<dbReference type="EMBL" id="LSSM01004468">
    <property type="protein sequence ID" value="OMJ14835.1"/>
    <property type="molecule type" value="Genomic_DNA"/>
</dbReference>
<evidence type="ECO:0000313" key="10">
    <source>
        <dbReference type="EMBL" id="OMJ14835.1"/>
    </source>
</evidence>
<gene>
    <name evidence="11" type="ORF">AYI69_g6016</name>
    <name evidence="10" type="ORF">AYI69_g8424</name>
</gene>
<name>A0A1R1XJN0_9FUNG</name>
<reference evidence="10" key="2">
    <citation type="submission" date="2017-01" db="EMBL/GenBank/DDBJ databases">
        <authorList>
            <person name="Mah S.A."/>
            <person name="Swanson W.J."/>
            <person name="Moy G.W."/>
            <person name="Vacquier V.D."/>
        </authorList>
    </citation>
    <scope>NUCLEOTIDE SEQUENCE [LARGE SCALE GENOMIC DNA]</scope>
    <source>
        <strain evidence="10">ID-206-W2</strain>
    </source>
</reference>
<evidence type="ECO:0000256" key="7">
    <source>
        <dbReference type="ARBA" id="ARBA00023128"/>
    </source>
</evidence>
<dbReference type="Proteomes" id="UP000187429">
    <property type="component" value="Unassembled WGS sequence"/>
</dbReference>
<dbReference type="AlphaFoldDB" id="A0A1R1XJN0"/>
<organism evidence="10 12">
    <name type="scientific">Smittium culicis</name>
    <dbReference type="NCBI Taxonomy" id="133412"/>
    <lineage>
        <taxon>Eukaryota</taxon>
        <taxon>Fungi</taxon>
        <taxon>Fungi incertae sedis</taxon>
        <taxon>Zoopagomycota</taxon>
        <taxon>Kickxellomycotina</taxon>
        <taxon>Harpellomycetes</taxon>
        <taxon>Harpellales</taxon>
        <taxon>Legeriomycetaceae</taxon>
        <taxon>Smittium</taxon>
    </lineage>
</organism>
<evidence type="ECO:0000256" key="6">
    <source>
        <dbReference type="ARBA" id="ARBA00023065"/>
    </source>
</evidence>
<proteinExistence type="inferred from homology"/>
<evidence type="ECO:0000256" key="9">
    <source>
        <dbReference type="ARBA" id="ARBA00023310"/>
    </source>
</evidence>
<keyword evidence="6" id="KW-0406">Ion transport</keyword>
<evidence type="ECO:0008006" key="13">
    <source>
        <dbReference type="Google" id="ProtNLM"/>
    </source>
</evidence>
<reference evidence="12" key="1">
    <citation type="submission" date="2017-01" db="EMBL/GenBank/DDBJ databases">
        <authorList>
            <person name="Wang Y."/>
            <person name="White M."/>
            <person name="Kvist S."/>
            <person name="Moncalvo J.-M."/>
        </authorList>
    </citation>
    <scope>NUCLEOTIDE SEQUENCE [LARGE SCALE GENOMIC DNA]</scope>
    <source>
        <strain evidence="12">ID-206-W2</strain>
    </source>
</reference>
<dbReference type="Pfam" id="PF04718">
    <property type="entry name" value="ATP-synt_G"/>
    <property type="match status" value="1"/>
</dbReference>
<evidence type="ECO:0000256" key="5">
    <source>
        <dbReference type="ARBA" id="ARBA00022781"/>
    </source>
</evidence>
<dbReference type="GO" id="GO:0015078">
    <property type="term" value="F:proton transmembrane transporter activity"/>
    <property type="evidence" value="ECO:0007669"/>
    <property type="project" value="InterPro"/>
</dbReference>
<comment type="similarity">
    <text evidence="2">Belongs to the ATPase g subunit family.</text>
</comment>
<keyword evidence="12" id="KW-1185">Reference proteome</keyword>
<dbReference type="GO" id="GO:0045259">
    <property type="term" value="C:proton-transporting ATP synthase complex"/>
    <property type="evidence" value="ECO:0007669"/>
    <property type="project" value="UniProtKB-KW"/>
</dbReference>
<dbReference type="EMBL" id="LSSM01002622">
    <property type="protein sequence ID" value="OMJ20980.1"/>
    <property type="molecule type" value="Genomic_DNA"/>
</dbReference>
<evidence type="ECO:0000313" key="12">
    <source>
        <dbReference type="Proteomes" id="UP000187429"/>
    </source>
</evidence>
<evidence type="ECO:0000256" key="3">
    <source>
        <dbReference type="ARBA" id="ARBA00022448"/>
    </source>
</evidence>
<keyword evidence="4" id="KW-0138">CF(0)</keyword>
<sequence length="160" mass="17581">MFSRIFKASNTITFQSRIVLRRAFATAPANGSSKAAELLTSAVQLTKLGVKMLPAGITKPLCNLVNMFSGITYQLSVFGNVFKQVAKYQNYKLPTKIDLTIAQTELFALLNKANFKNLSATFKNPDVKSLKSYGLLAAELGALFVIGEQVGRRKIIGYEH</sequence>
<keyword evidence="8" id="KW-0472">Membrane</keyword>
<keyword evidence="5" id="KW-0375">Hydrogen ion transport</keyword>
<keyword evidence="7" id="KW-0496">Mitochondrion</keyword>
<evidence type="ECO:0000256" key="2">
    <source>
        <dbReference type="ARBA" id="ARBA00005699"/>
    </source>
</evidence>
<comment type="subcellular location">
    <subcellularLocation>
        <location evidence="1">Mitochondrion membrane</location>
    </subcellularLocation>
</comment>
<dbReference type="OrthoDB" id="437at2759"/>